<dbReference type="Pfam" id="PF16064">
    <property type="entry name" value="DUF4806"/>
    <property type="match status" value="1"/>
</dbReference>
<dbReference type="InterPro" id="IPR032071">
    <property type="entry name" value="DUF4806"/>
</dbReference>
<evidence type="ECO:0000313" key="5">
    <source>
        <dbReference type="Proteomes" id="UP000327044"/>
    </source>
</evidence>
<feature type="coiled-coil region" evidence="1">
    <location>
        <begin position="395"/>
        <end position="423"/>
    </location>
</feature>
<comment type="caution">
    <text evidence="4">The sequence shown here is derived from an EMBL/GenBank/DDBJ whole genome shotgun (WGS) entry which is preliminary data.</text>
</comment>
<evidence type="ECO:0000259" key="3">
    <source>
        <dbReference type="Pfam" id="PF16064"/>
    </source>
</evidence>
<gene>
    <name evidence="4" type="ORF">PPYR_02273</name>
</gene>
<protein>
    <recommendedName>
        <fullName evidence="3">DUF4806 domain-containing protein</fullName>
    </recommendedName>
</protein>
<evidence type="ECO:0000256" key="2">
    <source>
        <dbReference type="SAM" id="MobiDB-lite"/>
    </source>
</evidence>
<organism evidence="4 5">
    <name type="scientific">Photinus pyralis</name>
    <name type="common">Common eastern firefly</name>
    <name type="synonym">Lampyris pyralis</name>
    <dbReference type="NCBI Taxonomy" id="7054"/>
    <lineage>
        <taxon>Eukaryota</taxon>
        <taxon>Metazoa</taxon>
        <taxon>Ecdysozoa</taxon>
        <taxon>Arthropoda</taxon>
        <taxon>Hexapoda</taxon>
        <taxon>Insecta</taxon>
        <taxon>Pterygota</taxon>
        <taxon>Neoptera</taxon>
        <taxon>Endopterygota</taxon>
        <taxon>Coleoptera</taxon>
        <taxon>Polyphaga</taxon>
        <taxon>Elateriformia</taxon>
        <taxon>Elateroidea</taxon>
        <taxon>Lampyridae</taxon>
        <taxon>Lampyrinae</taxon>
        <taxon>Photinus</taxon>
    </lineage>
</organism>
<sequence length="439" mass="50611">MPFKIVQTVEPGRRVPSLSVVPAAWEQGNILYWPNSKKLSFIKTLIEDGDSQPQEGWLVQDCVKKRDNLLSYAAAELEVEEMTRCTDSDVDTLDMPTKRRIKRKEVPQFDYNDLLEKGLQPQQCELPRQPTNKKINVLASVPISNKLQQTHNVTSDDDLHIYPTTSSNEEQQEPMETINHPVPLNEVSYNLFDNESVKSILINQETMLERQEKIIKELAVQRTMLEFLLKNENHEKNSCVNIAQPDEKENSIFPLITPEDVQQFEINLLDVPFKTKVVNSLSGICGTSGKLKGINCCYTLVDKVFKRQLLTKYSWAGGSRDTESKLSFKTLTNVRHLFYEVVLKADHNISELEVETFFKSVIKNAKRRFELISTNKPKRTSHSKDRPVKLNYKKQNFNEQQVEEILEENEEILEENEEILEDNEFGLDGNECNEQNSTS</sequence>
<feature type="region of interest" description="Disordered" evidence="2">
    <location>
        <begin position="148"/>
        <end position="174"/>
    </location>
</feature>
<dbReference type="Proteomes" id="UP000327044">
    <property type="component" value="Unassembled WGS sequence"/>
</dbReference>
<dbReference type="EMBL" id="VVIM01000001">
    <property type="protein sequence ID" value="KAB0805303.1"/>
    <property type="molecule type" value="Genomic_DNA"/>
</dbReference>
<name>A0A5N4B6Y1_PHOPY</name>
<dbReference type="AlphaFoldDB" id="A0A5N4B6Y1"/>
<proteinExistence type="predicted"/>
<reference evidence="4 5" key="1">
    <citation type="journal article" date="2018" name="Elife">
        <title>Firefly genomes illuminate parallel origins of bioluminescence in beetles.</title>
        <authorList>
            <person name="Fallon T.R."/>
            <person name="Lower S.E."/>
            <person name="Chang C.H."/>
            <person name="Bessho-Uehara M."/>
            <person name="Martin G.J."/>
            <person name="Bewick A.J."/>
            <person name="Behringer M."/>
            <person name="Debat H.J."/>
            <person name="Wong I."/>
            <person name="Day J.C."/>
            <person name="Suvorov A."/>
            <person name="Silva C.J."/>
            <person name="Stanger-Hall K.F."/>
            <person name="Hall D.W."/>
            <person name="Schmitz R.J."/>
            <person name="Nelson D.R."/>
            <person name="Lewis S.M."/>
            <person name="Shigenobu S."/>
            <person name="Bybee S.M."/>
            <person name="Larracuente A.M."/>
            <person name="Oba Y."/>
            <person name="Weng J.K."/>
        </authorList>
    </citation>
    <scope>NUCLEOTIDE SEQUENCE [LARGE SCALE GENOMIC DNA]</scope>
    <source>
        <strain evidence="4">1611_PpyrPB1</strain>
        <tissue evidence="4">Whole body</tissue>
    </source>
</reference>
<keyword evidence="1" id="KW-0175">Coiled coil</keyword>
<accession>A0A5N4B6Y1</accession>
<feature type="domain" description="DUF4806" evidence="3">
    <location>
        <begin position="249"/>
        <end position="341"/>
    </location>
</feature>
<evidence type="ECO:0000256" key="1">
    <source>
        <dbReference type="SAM" id="Coils"/>
    </source>
</evidence>
<dbReference type="InParanoid" id="A0A5N4B6Y1"/>
<keyword evidence="5" id="KW-1185">Reference proteome</keyword>
<dbReference type="OrthoDB" id="6775595at2759"/>
<evidence type="ECO:0000313" key="4">
    <source>
        <dbReference type="EMBL" id="KAB0805303.1"/>
    </source>
</evidence>